<dbReference type="InterPro" id="IPR046670">
    <property type="entry name" value="DUF6540"/>
</dbReference>
<accession>A0A167QFI4</accession>
<dbReference type="Pfam" id="PF20174">
    <property type="entry name" value="DUF6540"/>
    <property type="match status" value="1"/>
</dbReference>
<protein>
    <submittedName>
        <fullName evidence="1">Uncharacterized protein</fullName>
    </submittedName>
</protein>
<dbReference type="AlphaFoldDB" id="A0A167QFI4"/>
<reference evidence="1" key="1">
    <citation type="journal article" date="2014" name="Genome Announc.">
        <title>Complete sequencing and chromosome-scale genome assembly of the industrial progenitor strain P2niaD18 from the penicillin producer Penicillium chrysogenum.</title>
        <authorList>
            <person name="Specht T."/>
            <person name="Dahlmann T.A."/>
            <person name="Zadra I."/>
            <person name="Kurnsteiner H."/>
            <person name="Kuck U."/>
        </authorList>
    </citation>
    <scope>NUCLEOTIDE SEQUENCE [LARGE SCALE GENOMIC DNA]</scope>
    <source>
        <strain evidence="1">P2niaD18</strain>
    </source>
</reference>
<sequence length="133" mass="15189">MASTVPLKVAIYENPGIKHWSLFIDAEDRDDKTTIQLLGARQKYFCQVSARSDSSISNSLIELCSLCEIDASKIDTVKNIAWDTPVRNEESDYSCQDFVLEILDRLEEKGIILNGRDYQNNKEAVKAKRESWK</sequence>
<dbReference type="EMBL" id="CM002800">
    <property type="protein sequence ID" value="KZN84698.1"/>
    <property type="molecule type" value="Genomic_DNA"/>
</dbReference>
<evidence type="ECO:0000313" key="1">
    <source>
        <dbReference type="EMBL" id="KZN84698.1"/>
    </source>
</evidence>
<organism evidence="1">
    <name type="scientific">Penicillium chrysogenum</name>
    <name type="common">Penicillium notatum</name>
    <dbReference type="NCBI Taxonomy" id="5076"/>
    <lineage>
        <taxon>Eukaryota</taxon>
        <taxon>Fungi</taxon>
        <taxon>Dikarya</taxon>
        <taxon>Ascomycota</taxon>
        <taxon>Pezizomycotina</taxon>
        <taxon>Eurotiomycetes</taxon>
        <taxon>Eurotiomycetidae</taxon>
        <taxon>Eurotiales</taxon>
        <taxon>Aspergillaceae</taxon>
        <taxon>Penicillium</taxon>
        <taxon>Penicillium chrysogenum species complex</taxon>
    </lineage>
</organism>
<dbReference type="Proteomes" id="UP000076449">
    <property type="component" value="Chromosome III"/>
</dbReference>
<proteinExistence type="predicted"/>
<gene>
    <name evidence="1" type="ORF">EN45_088400</name>
</gene>
<dbReference type="PhylomeDB" id="A0A167QFI4"/>
<name>A0A167QFI4_PENCH</name>